<dbReference type="CDD" id="cd07379">
    <property type="entry name" value="MPP_239FB"/>
    <property type="match status" value="1"/>
</dbReference>
<dbReference type="Pfam" id="PF00149">
    <property type="entry name" value="Metallophos"/>
    <property type="match status" value="1"/>
</dbReference>
<keyword evidence="3" id="KW-1185">Reference proteome</keyword>
<evidence type="ECO:0000259" key="1">
    <source>
        <dbReference type="Pfam" id="PF00149"/>
    </source>
</evidence>
<dbReference type="InterPro" id="IPR004843">
    <property type="entry name" value="Calcineurin-like_PHP"/>
</dbReference>
<dbReference type="AlphaFoldDB" id="A0A101M982"/>
<proteinExistence type="predicted"/>
<dbReference type="PANTHER" id="PTHR12905">
    <property type="entry name" value="METALLOPHOSPHOESTERASE"/>
    <property type="match status" value="1"/>
</dbReference>
<dbReference type="InterPro" id="IPR051693">
    <property type="entry name" value="UPF0046_metallophosphoest"/>
</dbReference>
<dbReference type="PANTHER" id="PTHR12905:SF0">
    <property type="entry name" value="CALCINEURIN-LIKE PHOSPHOESTERASE DOMAIN-CONTAINING PROTEIN"/>
    <property type="match status" value="1"/>
</dbReference>
<gene>
    <name evidence="2" type="ORF">ACN42_g10895</name>
</gene>
<evidence type="ECO:0000313" key="3">
    <source>
        <dbReference type="Proteomes" id="UP000055045"/>
    </source>
</evidence>
<dbReference type="Gene3D" id="3.60.21.10">
    <property type="match status" value="1"/>
</dbReference>
<organism evidence="2 3">
    <name type="scientific">Penicillium freii</name>
    <dbReference type="NCBI Taxonomy" id="48697"/>
    <lineage>
        <taxon>Eukaryota</taxon>
        <taxon>Fungi</taxon>
        <taxon>Dikarya</taxon>
        <taxon>Ascomycota</taxon>
        <taxon>Pezizomycotina</taxon>
        <taxon>Eurotiomycetes</taxon>
        <taxon>Eurotiomycetidae</taxon>
        <taxon>Eurotiales</taxon>
        <taxon>Aspergillaceae</taxon>
        <taxon>Penicillium</taxon>
    </lineage>
</organism>
<accession>A0A101M982</accession>
<dbReference type="EMBL" id="LLXE01000507">
    <property type="protein sequence ID" value="KUM56324.1"/>
    <property type="molecule type" value="Genomic_DNA"/>
</dbReference>
<name>A0A101M982_PENFR</name>
<dbReference type="GO" id="GO:0016787">
    <property type="term" value="F:hydrolase activity"/>
    <property type="evidence" value="ECO:0007669"/>
    <property type="project" value="InterPro"/>
</dbReference>
<sequence length="455" mass="50800">MTQNNATSITNIKTRFLICSDTHGIDSLPGFIPSAKQHADVVIHWGDLTTKSQLHEYKASIRLLQAINAPLKLVIAGNHDFTMDIPMFHKKIAEAQSLERELVEQAYGYDGEARRLFEDTGITFLDEGIHSFNLQNGALLTVYASPYTPSLGDWGFQYHPDKGHDFMIDNGRGSNTVDVVMTHGPPKGIMDYTSSGERAGSPDLFRAIARARPRPRMHCFGHIHEGWGAKLVTWRERTTDMPSHLTDIDNGKSCPIAKLSDMKDGAGKSLSEEGAPMKYFATSHCSGDAHPLNWGSQTLYHGLLTLNSNLIPEEQEKQASEKSELCNQYFMRHVTKFEFALLLDITVTGFNLDRSHRKSSTSPSLPQSTTVMTLSYSLEPDDKIALYTSQEVRVRIDLIQTGDALERTHATVPFFESSIAPMSDLLRLSAVHHSLAYFFQDITWGHRIHILGVKG</sequence>
<dbReference type="Proteomes" id="UP000055045">
    <property type="component" value="Unassembled WGS sequence"/>
</dbReference>
<protein>
    <recommendedName>
        <fullName evidence="1">Calcineurin-like phosphoesterase domain-containing protein</fullName>
    </recommendedName>
</protein>
<dbReference type="InterPro" id="IPR029052">
    <property type="entry name" value="Metallo-depent_PP-like"/>
</dbReference>
<comment type="caution">
    <text evidence="2">The sequence shown here is derived from an EMBL/GenBank/DDBJ whole genome shotgun (WGS) entry which is preliminary data.</text>
</comment>
<dbReference type="SUPFAM" id="SSF56300">
    <property type="entry name" value="Metallo-dependent phosphatases"/>
    <property type="match status" value="1"/>
</dbReference>
<evidence type="ECO:0000313" key="2">
    <source>
        <dbReference type="EMBL" id="KUM56324.1"/>
    </source>
</evidence>
<reference evidence="2 3" key="1">
    <citation type="submission" date="2015-10" db="EMBL/GenBank/DDBJ databases">
        <title>Genome sequencing of Penicillium freii.</title>
        <authorList>
            <person name="Nguyen H.D."/>
            <person name="Visagie C.M."/>
            <person name="Seifert K.A."/>
        </authorList>
    </citation>
    <scope>NUCLEOTIDE SEQUENCE [LARGE SCALE GENOMIC DNA]</scope>
    <source>
        <strain evidence="2 3">DAOM 242723</strain>
    </source>
</reference>
<feature type="domain" description="Calcineurin-like phosphoesterase" evidence="1">
    <location>
        <begin position="15"/>
        <end position="225"/>
    </location>
</feature>